<dbReference type="InterPro" id="IPR045913">
    <property type="entry name" value="TBC20/Gyp8-like"/>
</dbReference>
<name>A0A8H6W9I1_9AGAR</name>
<dbReference type="GO" id="GO:0005789">
    <property type="term" value="C:endoplasmic reticulum membrane"/>
    <property type="evidence" value="ECO:0007669"/>
    <property type="project" value="TreeGrafter"/>
</dbReference>
<sequence>MNSENTPLDQWDDYRLLSLEEDGFRQRRVEIWSRLLHVSEGQPMDPTASDLPSHPDERQIRLDTERSFVLYPVDTKADKDELQNELHELLVQLFRKRPGLSYFQGYHDIITVLLLTLPSELQLSCAEQLSLQRVRDSMGSTLEPVLGLLRVTRNLIRLVDPEYAALLEQTAPLPYYALSNLLTMFAHDMPTLPLIQHTFDYLLCRPPIMVVYLATAVILSRKADVQRLEEEGEEGMLHSLMSALPTLVDHDTDIVEEFLSLNDNSEKLPEINEDEIPSMDQSENMNEPLGQLAAPSIDESPAPIVVGESSSEPIEDECDPPLPTRPKPKPQVLTALLAASDQLYNRYPPTHPSIRLSSIMGPQSVVFTWSARAKDMPSSDEAERMVQRLDLIVYPEPLPVPEQKNTPRRPHKRMSNNTGLIVGATLVLGVAIAVSVYGNRHNGDPVRELRKTGQWLGGLLTGVAERIAR</sequence>
<dbReference type="OrthoDB" id="206700at2759"/>
<evidence type="ECO:0000256" key="2">
    <source>
        <dbReference type="SAM" id="MobiDB-lite"/>
    </source>
</evidence>
<dbReference type="Pfam" id="PF00566">
    <property type="entry name" value="RabGAP-TBC"/>
    <property type="match status" value="1"/>
</dbReference>
<keyword evidence="6" id="KW-1185">Reference proteome</keyword>
<keyword evidence="1" id="KW-0343">GTPase activation</keyword>
<dbReference type="InterPro" id="IPR000195">
    <property type="entry name" value="Rab-GAP-TBC_dom"/>
</dbReference>
<dbReference type="GO" id="GO:0005096">
    <property type="term" value="F:GTPase activator activity"/>
    <property type="evidence" value="ECO:0007669"/>
    <property type="project" value="UniProtKB-KW"/>
</dbReference>
<gene>
    <name evidence="5" type="ORF">MIND_00344000</name>
</gene>
<dbReference type="SMART" id="SM00164">
    <property type="entry name" value="TBC"/>
    <property type="match status" value="1"/>
</dbReference>
<evidence type="ECO:0000313" key="6">
    <source>
        <dbReference type="Proteomes" id="UP000636479"/>
    </source>
</evidence>
<dbReference type="EMBL" id="JACAZF010000003">
    <property type="protein sequence ID" value="KAF7309722.1"/>
    <property type="molecule type" value="Genomic_DNA"/>
</dbReference>
<reference evidence="5" key="1">
    <citation type="submission" date="2020-05" db="EMBL/GenBank/DDBJ databases">
        <title>Mycena genomes resolve the evolution of fungal bioluminescence.</title>
        <authorList>
            <person name="Tsai I.J."/>
        </authorList>
    </citation>
    <scope>NUCLEOTIDE SEQUENCE</scope>
    <source>
        <strain evidence="5">171206Taipei</strain>
    </source>
</reference>
<dbReference type="InterPro" id="IPR035969">
    <property type="entry name" value="Rab-GAP_TBC_sf"/>
</dbReference>
<dbReference type="PROSITE" id="PS50086">
    <property type="entry name" value="TBC_RABGAP"/>
    <property type="match status" value="1"/>
</dbReference>
<dbReference type="Gene3D" id="1.10.8.1310">
    <property type="match status" value="1"/>
</dbReference>
<keyword evidence="3" id="KW-0472">Membrane</keyword>
<keyword evidence="3" id="KW-1133">Transmembrane helix</keyword>
<evidence type="ECO:0000256" key="1">
    <source>
        <dbReference type="ARBA" id="ARBA00022468"/>
    </source>
</evidence>
<feature type="domain" description="Rab-GAP TBC" evidence="4">
    <location>
        <begin position="22"/>
        <end position="206"/>
    </location>
</feature>
<evidence type="ECO:0000313" key="5">
    <source>
        <dbReference type="EMBL" id="KAF7309722.1"/>
    </source>
</evidence>
<feature type="region of interest" description="Disordered" evidence="2">
    <location>
        <begin position="397"/>
        <end position="416"/>
    </location>
</feature>
<proteinExistence type="predicted"/>
<accession>A0A8H6W9I1</accession>
<dbReference type="GeneID" id="59342803"/>
<dbReference type="SUPFAM" id="SSF47923">
    <property type="entry name" value="Ypt/Rab-GAP domain of gyp1p"/>
    <property type="match status" value="1"/>
</dbReference>
<dbReference type="PANTHER" id="PTHR20913">
    <property type="entry name" value="TBC1 DOMAIN FAMILY MEMBER 20/GTPASE"/>
    <property type="match status" value="1"/>
</dbReference>
<dbReference type="PANTHER" id="PTHR20913:SF7">
    <property type="entry name" value="RE60063P"/>
    <property type="match status" value="1"/>
</dbReference>
<organism evidence="5 6">
    <name type="scientific">Mycena indigotica</name>
    <dbReference type="NCBI Taxonomy" id="2126181"/>
    <lineage>
        <taxon>Eukaryota</taxon>
        <taxon>Fungi</taxon>
        <taxon>Dikarya</taxon>
        <taxon>Basidiomycota</taxon>
        <taxon>Agaricomycotina</taxon>
        <taxon>Agaricomycetes</taxon>
        <taxon>Agaricomycetidae</taxon>
        <taxon>Agaricales</taxon>
        <taxon>Marasmiineae</taxon>
        <taxon>Mycenaceae</taxon>
        <taxon>Mycena</taxon>
    </lineage>
</organism>
<dbReference type="Proteomes" id="UP000636479">
    <property type="component" value="Unassembled WGS sequence"/>
</dbReference>
<keyword evidence="3" id="KW-0812">Transmembrane</keyword>
<dbReference type="Gene3D" id="1.10.472.80">
    <property type="entry name" value="Ypt/Rab-GAP domain of gyp1p, domain 3"/>
    <property type="match status" value="1"/>
</dbReference>
<dbReference type="GO" id="GO:0006888">
    <property type="term" value="P:endoplasmic reticulum to Golgi vesicle-mediated transport"/>
    <property type="evidence" value="ECO:0007669"/>
    <property type="project" value="TreeGrafter"/>
</dbReference>
<dbReference type="AlphaFoldDB" id="A0A8H6W9I1"/>
<evidence type="ECO:0000256" key="3">
    <source>
        <dbReference type="SAM" id="Phobius"/>
    </source>
</evidence>
<comment type="caution">
    <text evidence="5">The sequence shown here is derived from an EMBL/GenBank/DDBJ whole genome shotgun (WGS) entry which is preliminary data.</text>
</comment>
<dbReference type="RefSeq" id="XP_037223172.1">
    <property type="nucleotide sequence ID" value="XM_037360287.1"/>
</dbReference>
<evidence type="ECO:0000259" key="4">
    <source>
        <dbReference type="PROSITE" id="PS50086"/>
    </source>
</evidence>
<feature type="transmembrane region" description="Helical" evidence="3">
    <location>
        <begin position="418"/>
        <end position="438"/>
    </location>
</feature>
<protein>
    <submittedName>
        <fullName evidence="5">TBC1 domain member 20</fullName>
    </submittedName>
</protein>